<reference evidence="2" key="1">
    <citation type="submission" date="2006-10" db="EMBL/GenBank/DDBJ databases">
        <authorList>
            <person name="Heidelberg J."/>
            <person name="Sebastian Y."/>
        </authorList>
    </citation>
    <scope>NUCLEOTIDE SEQUENCE [LARGE SCALE GENOMIC DNA]</scope>
    <source>
        <strain evidence="2">EX25</strain>
    </source>
</reference>
<dbReference type="EMBL" id="DS267875">
    <property type="protein sequence ID" value="EDN55796.1"/>
    <property type="molecule type" value="Genomic_DNA"/>
</dbReference>
<accession>A0ABM9WQW7</accession>
<dbReference type="PIRSF" id="PIRSF004982">
    <property type="entry name" value="SlP"/>
    <property type="match status" value="1"/>
</dbReference>
<organism evidence="1 2">
    <name type="scientific">Vibrio antiquarius (strain Ex25)</name>
    <dbReference type="NCBI Taxonomy" id="150340"/>
    <lineage>
        <taxon>Bacteria</taxon>
        <taxon>Pseudomonadati</taxon>
        <taxon>Pseudomonadota</taxon>
        <taxon>Gammaproteobacteria</taxon>
        <taxon>Vibrionales</taxon>
        <taxon>Vibrionaceae</taxon>
        <taxon>Vibrio</taxon>
        <taxon>Vibrio diabolicus subgroup</taxon>
    </lineage>
</organism>
<dbReference type="PROSITE" id="PS51257">
    <property type="entry name" value="PROKAR_LIPOPROTEIN"/>
    <property type="match status" value="1"/>
</dbReference>
<dbReference type="PANTHER" id="PTHR37530">
    <property type="entry name" value="OUTER MEMBRANE PROTEIN SLP"/>
    <property type="match status" value="1"/>
</dbReference>
<keyword evidence="1" id="KW-0449">Lipoprotein</keyword>
<proteinExistence type="predicted"/>
<evidence type="ECO:0000313" key="2">
    <source>
        <dbReference type="Proteomes" id="UP000242664"/>
    </source>
</evidence>
<gene>
    <name evidence="1" type="ORF">VEx25_0573</name>
</gene>
<dbReference type="Proteomes" id="UP000242664">
    <property type="component" value="Unassembled WGS sequence"/>
</dbReference>
<dbReference type="PANTHER" id="PTHR37530:SF1">
    <property type="entry name" value="OUTER MEMBRANE PROTEIN SLP"/>
    <property type="match status" value="1"/>
</dbReference>
<keyword evidence="2" id="KW-1185">Reference proteome</keyword>
<sequence length="200" mass="22702">MRSPLLGVTNIERWFMKVFGRFFLALFATVGLSACSSLPEELNASTELVVTDYKAFAESQGQVSEDVRLGGIIAKVDNFKDKTRLEIVNLPISKSGKPDIDEEPTGRFVAYFDGYLEPVAFSEGRLLTVVGKGAGEEEGKIGEHEYVFPIIKGQGYRLWKIEERVRMYDSPTYFYPCYSINCRMWRNDFPQDGKVIKQVK</sequence>
<dbReference type="NCBIfam" id="TIGR00752">
    <property type="entry name" value="slp"/>
    <property type="match status" value="1"/>
</dbReference>
<evidence type="ECO:0000313" key="1">
    <source>
        <dbReference type="EMBL" id="EDN55796.1"/>
    </source>
</evidence>
<dbReference type="InterPro" id="IPR004658">
    <property type="entry name" value="OMP_Slp"/>
</dbReference>
<name>A0ABM9WQW7_VIBAE</name>
<dbReference type="Pfam" id="PF03843">
    <property type="entry name" value="Slp"/>
    <property type="match status" value="1"/>
</dbReference>
<protein>
    <submittedName>
        <fullName evidence="1">Starvation-inducible outer membrane lipoprotein</fullName>
    </submittedName>
</protein>